<evidence type="ECO:0000313" key="3">
    <source>
        <dbReference type="Proteomes" id="UP000756530"/>
    </source>
</evidence>
<keyword evidence="1" id="KW-0472">Membrane</keyword>
<organism evidence="2 3">
    <name type="scientific">Maritimibacter dapengensis</name>
    <dbReference type="NCBI Taxonomy" id="2836868"/>
    <lineage>
        <taxon>Bacteria</taxon>
        <taxon>Pseudomonadati</taxon>
        <taxon>Pseudomonadota</taxon>
        <taxon>Alphaproteobacteria</taxon>
        <taxon>Rhodobacterales</taxon>
        <taxon>Roseobacteraceae</taxon>
        <taxon>Maritimibacter</taxon>
    </lineage>
</organism>
<dbReference type="EMBL" id="JAHUZE010000001">
    <property type="protein sequence ID" value="MBV7378254.1"/>
    <property type="molecule type" value="Genomic_DNA"/>
</dbReference>
<reference evidence="2 3" key="1">
    <citation type="submission" date="2021-05" db="EMBL/GenBank/DDBJ databases">
        <title>Culturable bacteria isolated from Daya Bay.</title>
        <authorList>
            <person name="Zheng W."/>
            <person name="Yu S."/>
            <person name="Huang Y."/>
        </authorList>
    </citation>
    <scope>NUCLEOTIDE SEQUENCE [LARGE SCALE GENOMIC DNA]</scope>
    <source>
        <strain evidence="2 3">DP4N28-5</strain>
    </source>
</reference>
<comment type="caution">
    <text evidence="2">The sequence shown here is derived from an EMBL/GenBank/DDBJ whole genome shotgun (WGS) entry which is preliminary data.</text>
</comment>
<protein>
    <submittedName>
        <fullName evidence="2">DUF2842 domain-containing protein</fullName>
    </submittedName>
</protein>
<evidence type="ECO:0000256" key="1">
    <source>
        <dbReference type="SAM" id="Phobius"/>
    </source>
</evidence>
<gene>
    <name evidence="2" type="ORF">KJP28_04910</name>
</gene>
<keyword evidence="1" id="KW-0812">Transmembrane</keyword>
<feature type="transmembrane region" description="Helical" evidence="1">
    <location>
        <begin position="12"/>
        <end position="33"/>
    </location>
</feature>
<evidence type="ECO:0000313" key="2">
    <source>
        <dbReference type="EMBL" id="MBV7378254.1"/>
    </source>
</evidence>
<dbReference type="InterPro" id="IPR021265">
    <property type="entry name" value="DUF2842"/>
</dbReference>
<keyword evidence="3" id="KW-1185">Reference proteome</keyword>
<dbReference type="Pfam" id="PF11003">
    <property type="entry name" value="DUF2842"/>
    <property type="match status" value="1"/>
</dbReference>
<sequence>MALSYKARRRWALVVLLVVMPIWIIIAVNLADLVARDNVLVELIVFVVLGVVWIFPFKPLFKGIGQPPPEDEE</sequence>
<keyword evidence="1" id="KW-1133">Transmembrane helix</keyword>
<proteinExistence type="predicted"/>
<dbReference type="RefSeq" id="WP_218391109.1">
    <property type="nucleotide sequence ID" value="NZ_JAHUZE010000001.1"/>
</dbReference>
<feature type="transmembrane region" description="Helical" evidence="1">
    <location>
        <begin position="39"/>
        <end position="57"/>
    </location>
</feature>
<accession>A0ABS6SZF3</accession>
<dbReference type="Proteomes" id="UP000756530">
    <property type="component" value="Unassembled WGS sequence"/>
</dbReference>
<name>A0ABS6SZF3_9RHOB</name>